<feature type="transmembrane region" description="Helical" evidence="4">
    <location>
        <begin position="281"/>
        <end position="311"/>
    </location>
</feature>
<feature type="transmembrane region" description="Helical" evidence="4">
    <location>
        <begin position="91"/>
        <end position="112"/>
    </location>
</feature>
<dbReference type="PROSITE" id="PS50850">
    <property type="entry name" value="MFS"/>
    <property type="match status" value="1"/>
</dbReference>
<evidence type="ECO:0000313" key="6">
    <source>
        <dbReference type="EMBL" id="MCA9376779.1"/>
    </source>
</evidence>
<evidence type="ECO:0000256" key="3">
    <source>
        <dbReference type="ARBA" id="ARBA00023136"/>
    </source>
</evidence>
<feature type="domain" description="Major facilitator superfamily (MFS) profile" evidence="5">
    <location>
        <begin position="4"/>
        <end position="394"/>
    </location>
</feature>
<feature type="transmembrane region" description="Helical" evidence="4">
    <location>
        <begin position="375"/>
        <end position="391"/>
    </location>
</feature>
<gene>
    <name evidence="6" type="ORF">KC685_02570</name>
</gene>
<feature type="transmembrane region" description="Helical" evidence="4">
    <location>
        <begin position="66"/>
        <end position="85"/>
    </location>
</feature>
<dbReference type="InterPro" id="IPR036259">
    <property type="entry name" value="MFS_trans_sf"/>
</dbReference>
<dbReference type="EMBL" id="JAGQLN010000007">
    <property type="protein sequence ID" value="MCA9376779.1"/>
    <property type="molecule type" value="Genomic_DNA"/>
</dbReference>
<feature type="transmembrane region" description="Helical" evidence="4">
    <location>
        <begin position="209"/>
        <end position="230"/>
    </location>
</feature>
<dbReference type="Gene3D" id="1.20.1250.20">
    <property type="entry name" value="MFS general substrate transporter like domains"/>
    <property type="match status" value="1"/>
</dbReference>
<evidence type="ECO:0000256" key="1">
    <source>
        <dbReference type="ARBA" id="ARBA00022692"/>
    </source>
</evidence>
<evidence type="ECO:0000256" key="4">
    <source>
        <dbReference type="SAM" id="Phobius"/>
    </source>
</evidence>
<dbReference type="Proteomes" id="UP000741282">
    <property type="component" value="Unassembled WGS sequence"/>
</dbReference>
<name>A0A955I2P4_9BACT</name>
<feature type="transmembrane region" description="Helical" evidence="4">
    <location>
        <begin position="7"/>
        <end position="29"/>
    </location>
</feature>
<evidence type="ECO:0000313" key="7">
    <source>
        <dbReference type="Proteomes" id="UP000741282"/>
    </source>
</evidence>
<evidence type="ECO:0000256" key="2">
    <source>
        <dbReference type="ARBA" id="ARBA00022989"/>
    </source>
</evidence>
<proteinExistence type="predicted"/>
<feature type="transmembrane region" description="Helical" evidence="4">
    <location>
        <begin position="250"/>
        <end position="269"/>
    </location>
</feature>
<sequence length="394" mass="43608">MKKISKLFIIAKFIERIPAAFFGPIYSVYLLQNGLTLFQVSLINVAFMITLSLIDPSTGRLGDKYGHTRIYILGLAIFGIADLIYGSGSMIMIFIIAEITAAIGNALMSEALEAKLKNTIKDDTEVHKAKADARLISQIGMLSLSAVSTIILARFDNLSIGWYIAAAISLGGSAILLFLLRHEVVEEREIHRRRNEMRSRMSYKQAFRILRLNPKLSFIGMITFVASLAYQPLNMYWGPLLESKTGGIELLGSFWVGIGLTTIVGQLLVRKIEVSKIDRRINLILLGFTAGMIFLAAFSSSSILIAVTFLIHEIPRSMQKTVLHTMTNRSDDEDEIPDEDRAFINSIFGSLTTLGSAIGLLGLGALTEFLTIQQVWSVSGGILLITTLLLWRKK</sequence>
<protein>
    <submittedName>
        <fullName evidence="6">MFS transporter</fullName>
    </submittedName>
</protein>
<feature type="transmembrane region" description="Helical" evidence="4">
    <location>
        <begin position="35"/>
        <end position="54"/>
    </location>
</feature>
<reference evidence="6" key="2">
    <citation type="journal article" date="2021" name="Microbiome">
        <title>Successional dynamics and alternative stable states in a saline activated sludge microbial community over 9 years.</title>
        <authorList>
            <person name="Wang Y."/>
            <person name="Ye J."/>
            <person name="Ju F."/>
            <person name="Liu L."/>
            <person name="Boyd J.A."/>
            <person name="Deng Y."/>
            <person name="Parks D.H."/>
            <person name="Jiang X."/>
            <person name="Yin X."/>
            <person name="Woodcroft B.J."/>
            <person name="Tyson G.W."/>
            <person name="Hugenholtz P."/>
            <person name="Polz M.F."/>
            <person name="Zhang T."/>
        </authorList>
    </citation>
    <scope>NUCLEOTIDE SEQUENCE</scope>
    <source>
        <strain evidence="6">HKST-UBA17</strain>
    </source>
</reference>
<evidence type="ECO:0000259" key="5">
    <source>
        <dbReference type="PROSITE" id="PS50850"/>
    </source>
</evidence>
<feature type="transmembrane region" description="Helical" evidence="4">
    <location>
        <begin position="160"/>
        <end position="180"/>
    </location>
</feature>
<dbReference type="AlphaFoldDB" id="A0A955I2P4"/>
<comment type="caution">
    <text evidence="6">The sequence shown here is derived from an EMBL/GenBank/DDBJ whole genome shotgun (WGS) entry which is preliminary data.</text>
</comment>
<dbReference type="PANTHER" id="PTHR23530">
    <property type="entry name" value="TRANSPORT PROTEIN-RELATED"/>
    <property type="match status" value="1"/>
</dbReference>
<feature type="transmembrane region" description="Helical" evidence="4">
    <location>
        <begin position="133"/>
        <end position="154"/>
    </location>
</feature>
<keyword evidence="1 4" id="KW-0812">Transmembrane</keyword>
<keyword evidence="2 4" id="KW-1133">Transmembrane helix</keyword>
<dbReference type="Pfam" id="PF07690">
    <property type="entry name" value="MFS_1"/>
    <property type="match status" value="1"/>
</dbReference>
<dbReference type="CDD" id="cd06174">
    <property type="entry name" value="MFS"/>
    <property type="match status" value="1"/>
</dbReference>
<dbReference type="InterPro" id="IPR020846">
    <property type="entry name" value="MFS_dom"/>
</dbReference>
<keyword evidence="3 4" id="KW-0472">Membrane</keyword>
<dbReference type="InterPro" id="IPR053160">
    <property type="entry name" value="MFS_DHA3_Transporter"/>
</dbReference>
<reference evidence="6" key="1">
    <citation type="submission" date="2020-04" db="EMBL/GenBank/DDBJ databases">
        <authorList>
            <person name="Zhang T."/>
        </authorList>
    </citation>
    <scope>NUCLEOTIDE SEQUENCE</scope>
    <source>
        <strain evidence="6">HKST-UBA17</strain>
    </source>
</reference>
<accession>A0A955I2P4</accession>
<dbReference type="GO" id="GO:0022857">
    <property type="term" value="F:transmembrane transporter activity"/>
    <property type="evidence" value="ECO:0007669"/>
    <property type="project" value="InterPro"/>
</dbReference>
<organism evidence="6 7">
    <name type="scientific">Candidatus Dojkabacteria bacterium</name>
    <dbReference type="NCBI Taxonomy" id="2099670"/>
    <lineage>
        <taxon>Bacteria</taxon>
        <taxon>Candidatus Dojkabacteria</taxon>
    </lineage>
</organism>
<dbReference type="InterPro" id="IPR011701">
    <property type="entry name" value="MFS"/>
</dbReference>
<dbReference type="SUPFAM" id="SSF103473">
    <property type="entry name" value="MFS general substrate transporter"/>
    <property type="match status" value="1"/>
</dbReference>
<dbReference type="PANTHER" id="PTHR23530:SF1">
    <property type="entry name" value="PERMEASE, MAJOR FACILITATOR SUPERFAMILY-RELATED"/>
    <property type="match status" value="1"/>
</dbReference>